<evidence type="ECO:0000313" key="2">
    <source>
        <dbReference type="Proteomes" id="UP001209681"/>
    </source>
</evidence>
<comment type="caution">
    <text evidence="1">The sequence shown here is derived from an EMBL/GenBank/DDBJ whole genome shotgun (WGS) entry which is preliminary data.</text>
</comment>
<organism evidence="1 2">
    <name type="scientific">Desulfobotulus pelophilus</name>
    <dbReference type="NCBI Taxonomy" id="2823377"/>
    <lineage>
        <taxon>Bacteria</taxon>
        <taxon>Pseudomonadati</taxon>
        <taxon>Thermodesulfobacteriota</taxon>
        <taxon>Desulfobacteria</taxon>
        <taxon>Desulfobacterales</taxon>
        <taxon>Desulfobacteraceae</taxon>
        <taxon>Desulfobotulus</taxon>
    </lineage>
</organism>
<dbReference type="RefSeq" id="WP_265423741.1">
    <property type="nucleotide sequence ID" value="NZ_JAPFPW010000002.1"/>
</dbReference>
<evidence type="ECO:0000313" key="1">
    <source>
        <dbReference type="EMBL" id="MCW7752880.1"/>
    </source>
</evidence>
<gene>
    <name evidence="1" type="ORF">OOT00_02660</name>
</gene>
<sequence>MGRYPFVFYRQALKSWWIRSVPGESHLAARTLLAVKPKAPHVRRESVGSTSFGYQAGRCKRLSSELAEEGRAAEKPIIGAFPTRFHGAGLREDTFRGGAD</sequence>
<dbReference type="Proteomes" id="UP001209681">
    <property type="component" value="Unassembled WGS sequence"/>
</dbReference>
<accession>A0ABT3N610</accession>
<reference evidence="1 2" key="1">
    <citation type="submission" date="2022-11" db="EMBL/GenBank/DDBJ databases">
        <title>Desulfobotulus tamanensis H1 sp. nov. - anaerobic, alkaliphilic, sulphate reducing bacterium isolated from terrestrial mud volcano.</title>
        <authorList>
            <person name="Frolova A."/>
            <person name="Merkel A.Y."/>
            <person name="Slobodkin A.I."/>
        </authorList>
    </citation>
    <scope>NUCLEOTIDE SEQUENCE [LARGE SCALE GENOMIC DNA]</scope>
    <source>
        <strain evidence="1 2">H1</strain>
    </source>
</reference>
<protein>
    <submittedName>
        <fullName evidence="1">Uncharacterized protein</fullName>
    </submittedName>
</protein>
<proteinExistence type="predicted"/>
<dbReference type="EMBL" id="JAPFPW010000002">
    <property type="protein sequence ID" value="MCW7752880.1"/>
    <property type="molecule type" value="Genomic_DNA"/>
</dbReference>
<name>A0ABT3N610_9BACT</name>
<keyword evidence="2" id="KW-1185">Reference proteome</keyword>